<comment type="caution">
    <text evidence="1">The sequence shown here is derived from an EMBL/GenBank/DDBJ whole genome shotgun (WGS) entry which is preliminary data.</text>
</comment>
<evidence type="ECO:0000313" key="2">
    <source>
        <dbReference type="Proteomes" id="UP000324222"/>
    </source>
</evidence>
<sequence length="124" mass="14039">MGHQDRVFTTFYSCQQCLGDGGEGQEVSQVFPLRQPPQQETIHHSTGRMVLFPLERRSPTYVLPSSSFTSCATHRLPTSPPCFQLALSNDSENFPFLFLRSLLPQLVGVYPSNWSRVIVCNFFP</sequence>
<reference evidence="1 2" key="1">
    <citation type="submission" date="2019-05" db="EMBL/GenBank/DDBJ databases">
        <title>Another draft genome of Portunus trituberculatus and its Hox gene families provides insights of decapod evolution.</title>
        <authorList>
            <person name="Jeong J.-H."/>
            <person name="Song I."/>
            <person name="Kim S."/>
            <person name="Choi T."/>
            <person name="Kim D."/>
            <person name="Ryu S."/>
            <person name="Kim W."/>
        </authorList>
    </citation>
    <scope>NUCLEOTIDE SEQUENCE [LARGE SCALE GENOMIC DNA]</scope>
    <source>
        <tissue evidence="1">Muscle</tissue>
    </source>
</reference>
<keyword evidence="2" id="KW-1185">Reference proteome</keyword>
<evidence type="ECO:0000313" key="1">
    <source>
        <dbReference type="EMBL" id="MPC50957.1"/>
    </source>
</evidence>
<protein>
    <submittedName>
        <fullName evidence="1">Uncharacterized protein</fullName>
    </submittedName>
</protein>
<dbReference type="AlphaFoldDB" id="A0A5B7G047"/>
<organism evidence="1 2">
    <name type="scientific">Portunus trituberculatus</name>
    <name type="common">Swimming crab</name>
    <name type="synonym">Neptunus trituberculatus</name>
    <dbReference type="NCBI Taxonomy" id="210409"/>
    <lineage>
        <taxon>Eukaryota</taxon>
        <taxon>Metazoa</taxon>
        <taxon>Ecdysozoa</taxon>
        <taxon>Arthropoda</taxon>
        <taxon>Crustacea</taxon>
        <taxon>Multicrustacea</taxon>
        <taxon>Malacostraca</taxon>
        <taxon>Eumalacostraca</taxon>
        <taxon>Eucarida</taxon>
        <taxon>Decapoda</taxon>
        <taxon>Pleocyemata</taxon>
        <taxon>Brachyura</taxon>
        <taxon>Eubrachyura</taxon>
        <taxon>Portunoidea</taxon>
        <taxon>Portunidae</taxon>
        <taxon>Portuninae</taxon>
        <taxon>Portunus</taxon>
    </lineage>
</organism>
<dbReference type="Proteomes" id="UP000324222">
    <property type="component" value="Unassembled WGS sequence"/>
</dbReference>
<name>A0A5B7G047_PORTR</name>
<gene>
    <name evidence="1" type="ORF">E2C01_044792</name>
</gene>
<dbReference type="EMBL" id="VSRR010009837">
    <property type="protein sequence ID" value="MPC50957.1"/>
    <property type="molecule type" value="Genomic_DNA"/>
</dbReference>
<accession>A0A5B7G047</accession>
<proteinExistence type="predicted"/>